<comment type="pathway">
    <text evidence="8">Amino-acid biosynthesis; L-proline biosynthesis; L-glutamate 5-semialdehyde from L-glutamate: step 1/2.</text>
</comment>
<dbReference type="PRINTS" id="PR00474">
    <property type="entry name" value="GLU5KINASE"/>
</dbReference>
<comment type="function">
    <text evidence="8">Catalyzes the transfer of a phosphate group to glutamate to form L-glutamate 5-phosphate.</text>
</comment>
<evidence type="ECO:0000256" key="5">
    <source>
        <dbReference type="ARBA" id="ARBA00022741"/>
    </source>
</evidence>
<feature type="binding site" evidence="8">
    <location>
        <position position="16"/>
    </location>
    <ligand>
        <name>ATP</name>
        <dbReference type="ChEBI" id="CHEBI:30616"/>
    </ligand>
</feature>
<evidence type="ECO:0000256" key="1">
    <source>
        <dbReference type="ARBA" id="ARBA00022490"/>
    </source>
</evidence>
<feature type="domain" description="Aspartate/glutamate/uridylate kinase" evidence="9">
    <location>
        <begin position="12"/>
        <end position="241"/>
    </location>
</feature>
<dbReference type="InterPro" id="IPR001057">
    <property type="entry name" value="Glu/AcGlu_kinase"/>
</dbReference>
<evidence type="ECO:0000256" key="8">
    <source>
        <dbReference type="HAMAP-Rule" id="MF_00456"/>
    </source>
</evidence>
<keyword evidence="4 8" id="KW-0808">Transferase</keyword>
<gene>
    <name evidence="8 10" type="primary">proB</name>
    <name evidence="10" type="ORF">BN77_p210030</name>
</gene>
<dbReference type="Pfam" id="PF00696">
    <property type="entry name" value="AA_kinase"/>
    <property type="match status" value="1"/>
</dbReference>
<dbReference type="HOGENOM" id="CLU_025400_0_2_5"/>
<dbReference type="GO" id="GO:0005524">
    <property type="term" value="F:ATP binding"/>
    <property type="evidence" value="ECO:0007669"/>
    <property type="project" value="UniProtKB-KW"/>
</dbReference>
<keyword evidence="2 8" id="KW-0028">Amino-acid biosynthesis</keyword>
<evidence type="ECO:0000256" key="4">
    <source>
        <dbReference type="ARBA" id="ARBA00022679"/>
    </source>
</evidence>
<accession>K0Q0J6</accession>
<evidence type="ECO:0000256" key="2">
    <source>
        <dbReference type="ARBA" id="ARBA00022605"/>
    </source>
</evidence>
<protein>
    <recommendedName>
        <fullName evidence="8">Glutamate 5-kinase</fullName>
        <ecNumber evidence="8">2.7.2.11</ecNumber>
    </recommendedName>
    <alternativeName>
        <fullName evidence="8">Gamma-glutamyl kinase</fullName>
        <shortName evidence="8">GK</shortName>
    </alternativeName>
</protein>
<keyword evidence="6 8" id="KW-0418">Kinase</keyword>
<feature type="binding site" evidence="8">
    <location>
        <begin position="218"/>
        <end position="224"/>
    </location>
    <ligand>
        <name>ATP</name>
        <dbReference type="ChEBI" id="CHEBI:30616"/>
    </ligand>
</feature>
<dbReference type="eggNOG" id="COG0263">
    <property type="taxonomic scope" value="Bacteria"/>
</dbReference>
<dbReference type="InterPro" id="IPR001048">
    <property type="entry name" value="Asp/Glu/Uridylate_kinase"/>
</dbReference>
<keyword evidence="11" id="KW-1185">Reference proteome</keyword>
<comment type="catalytic activity">
    <reaction evidence="8">
        <text>L-glutamate + ATP = L-glutamyl 5-phosphate + ADP</text>
        <dbReference type="Rhea" id="RHEA:14877"/>
        <dbReference type="ChEBI" id="CHEBI:29985"/>
        <dbReference type="ChEBI" id="CHEBI:30616"/>
        <dbReference type="ChEBI" id="CHEBI:58274"/>
        <dbReference type="ChEBI" id="CHEBI:456216"/>
        <dbReference type="EC" id="2.7.2.11"/>
    </reaction>
</comment>
<dbReference type="GO" id="GO:0055129">
    <property type="term" value="P:L-proline biosynthetic process"/>
    <property type="evidence" value="ECO:0007669"/>
    <property type="project" value="UniProtKB-UniRule"/>
</dbReference>
<comment type="caution">
    <text evidence="10">The sequence shown here is derived from an EMBL/GenBank/DDBJ whole genome shotgun (WGS) entry which is preliminary data.</text>
</comment>
<dbReference type="InterPro" id="IPR019797">
    <property type="entry name" value="Glutamate_5-kinase_CS"/>
</dbReference>
<dbReference type="NCBIfam" id="TIGR01027">
    <property type="entry name" value="proB"/>
    <property type="match status" value="1"/>
</dbReference>
<dbReference type="PANTHER" id="PTHR43654">
    <property type="entry name" value="GLUTAMATE 5-KINASE"/>
    <property type="match status" value="1"/>
</dbReference>
<evidence type="ECO:0000256" key="3">
    <source>
        <dbReference type="ARBA" id="ARBA00022650"/>
    </source>
</evidence>
<dbReference type="EMBL" id="CANI01000072">
    <property type="protein sequence ID" value="CCM79863.1"/>
    <property type="molecule type" value="Genomic_DNA"/>
</dbReference>
<proteinExistence type="inferred from homology"/>
<dbReference type="InterPro" id="IPR011529">
    <property type="entry name" value="Glu_5kinase"/>
</dbReference>
<feature type="binding site" evidence="8">
    <location>
        <position position="144"/>
    </location>
    <ligand>
        <name>substrate</name>
    </ligand>
</feature>
<dbReference type="GO" id="GO:0005829">
    <property type="term" value="C:cytosol"/>
    <property type="evidence" value="ECO:0007669"/>
    <property type="project" value="TreeGrafter"/>
</dbReference>
<evidence type="ECO:0000259" key="9">
    <source>
        <dbReference type="Pfam" id="PF00696"/>
    </source>
</evidence>
<evidence type="ECO:0000256" key="7">
    <source>
        <dbReference type="ARBA" id="ARBA00022840"/>
    </source>
</evidence>
<dbReference type="GO" id="GO:0004349">
    <property type="term" value="F:glutamate 5-kinase activity"/>
    <property type="evidence" value="ECO:0007669"/>
    <property type="project" value="UniProtKB-UniRule"/>
</dbReference>
<reference evidence="10 11" key="1">
    <citation type="journal article" date="2013" name="Genome Announc.">
        <title>Draft Genome Sequence of Rhizobium mesoamericanum STM3625, a Nitrogen-Fixing Symbiont of Mimosa pudica Isolated in French Guiana (South America).</title>
        <authorList>
            <person name="Moulin L."/>
            <person name="Mornico D."/>
            <person name="Melkonian R."/>
            <person name="Klonowska A."/>
        </authorList>
    </citation>
    <scope>NUCLEOTIDE SEQUENCE [LARGE SCALE GENOMIC DNA]</scope>
    <source>
        <strain evidence="10 11">STM3625</strain>
    </source>
</reference>
<dbReference type="PIRSF" id="PIRSF000729">
    <property type="entry name" value="GK"/>
    <property type="match status" value="1"/>
</dbReference>
<evidence type="ECO:0000313" key="11">
    <source>
        <dbReference type="Proteomes" id="UP000009319"/>
    </source>
</evidence>
<dbReference type="EC" id="2.7.2.11" evidence="8"/>
<dbReference type="InterPro" id="IPR005715">
    <property type="entry name" value="Glu_5kinase/COase_Synthase"/>
</dbReference>
<organism evidence="10 11">
    <name type="scientific">Rhizobium mesoamericanum STM3625</name>
    <dbReference type="NCBI Taxonomy" id="1211777"/>
    <lineage>
        <taxon>Bacteria</taxon>
        <taxon>Pseudomonadati</taxon>
        <taxon>Pseudomonadota</taxon>
        <taxon>Alphaproteobacteria</taxon>
        <taxon>Hyphomicrobiales</taxon>
        <taxon>Rhizobiaceae</taxon>
        <taxon>Rhizobium/Agrobacterium group</taxon>
        <taxon>Rhizobium</taxon>
    </lineage>
</organism>
<keyword evidence="3 8" id="KW-0641">Proline biosynthesis</keyword>
<dbReference type="InterPro" id="IPR036393">
    <property type="entry name" value="AceGlu_kinase-like_sf"/>
</dbReference>
<dbReference type="UniPathway" id="UPA00098">
    <property type="reaction ID" value="UER00359"/>
</dbReference>
<dbReference type="PROSITE" id="PS00902">
    <property type="entry name" value="GLUTAMATE_5_KINASE"/>
    <property type="match status" value="1"/>
</dbReference>
<comment type="similarity">
    <text evidence="8">Belongs to the glutamate 5-kinase family.</text>
</comment>
<comment type="caution">
    <text evidence="8">Lacks conserved residue(s) required for the propagation of feature annotation.</text>
</comment>
<dbReference type="HAMAP" id="MF_00456">
    <property type="entry name" value="ProB"/>
    <property type="match status" value="1"/>
</dbReference>
<feature type="binding site" evidence="8">
    <location>
        <position position="57"/>
    </location>
    <ligand>
        <name>substrate</name>
    </ligand>
</feature>
<dbReference type="STRING" id="1211777.BN77_p210030"/>
<feature type="binding site" evidence="8">
    <location>
        <position position="156"/>
    </location>
    <ligand>
        <name>substrate</name>
    </ligand>
</feature>
<keyword evidence="1 8" id="KW-0963">Cytoplasm</keyword>
<keyword evidence="5 8" id="KW-0547">Nucleotide-binding</keyword>
<dbReference type="PANTHER" id="PTHR43654:SF1">
    <property type="entry name" value="ISOPENTENYL PHOSPHATE KINASE"/>
    <property type="match status" value="1"/>
</dbReference>
<evidence type="ECO:0000313" key="10">
    <source>
        <dbReference type="EMBL" id="CCM79863.1"/>
    </source>
</evidence>
<sequence length="276" mass="29429">MTSTVQLSSARRLVVKIGSALIADPETGDIRDSWLDTLIDDVGRFFARGQQVIIVTSGAVAVGSHHIGKLDRCLQIGGKHAAAAIGQVHIMRAYEQSLARRGFGVGQVLLSSEDIDDQHRHPNTKRTLRQLLQIGAVPVVNENDTTATSDICVGDNDRLAARVAQMVGANVLILLSNVDGLFTEDPHRNPLARLVTEVRCITPELEAMAAHSPARHSSGGMITKLMAAKIAMDAGCEMVIAKGTKSYPLTAIESGGPSTCFIPLTEDRDTCDASAN</sequence>
<evidence type="ECO:0000256" key="6">
    <source>
        <dbReference type="ARBA" id="ARBA00022777"/>
    </source>
</evidence>
<dbReference type="AlphaFoldDB" id="K0Q0J6"/>
<dbReference type="Gene3D" id="3.40.1160.10">
    <property type="entry name" value="Acetylglutamate kinase-like"/>
    <property type="match status" value="1"/>
</dbReference>
<name>K0Q0J6_9HYPH</name>
<comment type="subcellular location">
    <subcellularLocation>
        <location evidence="8">Cytoplasm</location>
    </subcellularLocation>
</comment>
<dbReference type="InterPro" id="IPR041739">
    <property type="entry name" value="G5K_ProB"/>
</dbReference>
<keyword evidence="7 8" id="KW-0067">ATP-binding</keyword>
<dbReference type="Proteomes" id="UP000009319">
    <property type="component" value="Unassembled WGS sequence"/>
</dbReference>
<dbReference type="FunFam" id="3.40.1160.10:FF:000006">
    <property type="entry name" value="Glutamate 5-kinase"/>
    <property type="match status" value="1"/>
</dbReference>
<dbReference type="CDD" id="cd04242">
    <property type="entry name" value="AAK_G5K_ProB"/>
    <property type="match status" value="1"/>
</dbReference>
<dbReference type="SUPFAM" id="SSF53633">
    <property type="entry name" value="Carbamate kinase-like"/>
    <property type="match status" value="1"/>
</dbReference>